<dbReference type="EMBL" id="FWZX01000023">
    <property type="protein sequence ID" value="SMF60135.1"/>
    <property type="molecule type" value="Genomic_DNA"/>
</dbReference>
<evidence type="ECO:0000313" key="1">
    <source>
        <dbReference type="EMBL" id="SMF60135.1"/>
    </source>
</evidence>
<keyword evidence="2" id="KW-1185">Reference proteome</keyword>
<dbReference type="RefSeq" id="WP_085124957.1">
    <property type="nucleotide sequence ID" value="NZ_FWZX01000023.1"/>
</dbReference>
<reference evidence="1" key="1">
    <citation type="submission" date="2017-04" db="EMBL/GenBank/DDBJ databases">
        <authorList>
            <person name="Afonso C.L."/>
            <person name="Miller P.J."/>
            <person name="Scott M.A."/>
            <person name="Spackman E."/>
            <person name="Goraichik I."/>
            <person name="Dimitrov K.M."/>
            <person name="Suarez D.L."/>
            <person name="Swayne D.E."/>
        </authorList>
    </citation>
    <scope>NUCLEOTIDE SEQUENCE [LARGE SCALE GENOMIC DNA]</scope>
    <source>
        <strain evidence="1">USBA 355</strain>
    </source>
</reference>
<name>A0A1Y6CKS4_9PROT</name>
<organism evidence="1 2">
    <name type="scientific">Tistlia consotensis USBA 355</name>
    <dbReference type="NCBI Taxonomy" id="560819"/>
    <lineage>
        <taxon>Bacteria</taxon>
        <taxon>Pseudomonadati</taxon>
        <taxon>Pseudomonadota</taxon>
        <taxon>Alphaproteobacteria</taxon>
        <taxon>Rhodospirillales</taxon>
        <taxon>Rhodovibrionaceae</taxon>
        <taxon>Tistlia</taxon>
    </lineage>
</organism>
<evidence type="ECO:0000313" key="2">
    <source>
        <dbReference type="Proteomes" id="UP000192917"/>
    </source>
</evidence>
<gene>
    <name evidence="1" type="ORF">SAMN05428998_12319</name>
</gene>
<dbReference type="PROSITE" id="PS51257">
    <property type="entry name" value="PROKAR_LIPOPROTEIN"/>
    <property type="match status" value="1"/>
</dbReference>
<dbReference type="AlphaFoldDB" id="A0A1Y6CKS4"/>
<evidence type="ECO:0008006" key="3">
    <source>
        <dbReference type="Google" id="ProtNLM"/>
    </source>
</evidence>
<protein>
    <recommendedName>
        <fullName evidence="3">YecR-like lipoprotein</fullName>
    </recommendedName>
</protein>
<sequence length="86" mass="9279">MDRFTALFVTGILLTGCVAAWGSSYDVSFQSPESVVIKYDDHFTSTDSVAKVAQASCADYGRRAVAQPESTSFWGITTAPFRCVEG</sequence>
<accession>A0A1Y6CKS4</accession>
<dbReference type="Proteomes" id="UP000192917">
    <property type="component" value="Unassembled WGS sequence"/>
</dbReference>
<proteinExistence type="predicted"/>
<dbReference type="STRING" id="560819.SAMN05428998_12319"/>